<keyword evidence="4 14" id="KW-0288">FMN</keyword>
<dbReference type="EC" id="2.7.1.26" evidence="14"/>
<organism evidence="16 17">
    <name type="scientific">Fusobacterium ulcerans</name>
    <dbReference type="NCBI Taxonomy" id="861"/>
    <lineage>
        <taxon>Bacteria</taxon>
        <taxon>Fusobacteriati</taxon>
        <taxon>Fusobacteriota</taxon>
        <taxon>Fusobacteriia</taxon>
        <taxon>Fusobacteriales</taxon>
        <taxon>Fusobacteriaceae</taxon>
        <taxon>Fusobacterium</taxon>
    </lineage>
</organism>
<dbReference type="GO" id="GO:0009231">
    <property type="term" value="P:riboflavin biosynthetic process"/>
    <property type="evidence" value="ECO:0007669"/>
    <property type="project" value="InterPro"/>
</dbReference>
<reference evidence="16 17" key="1">
    <citation type="submission" date="2018-06" db="EMBL/GenBank/DDBJ databases">
        <authorList>
            <consortium name="Pathogen Informatics"/>
            <person name="Doyle S."/>
        </authorList>
    </citation>
    <scope>NUCLEOTIDE SEQUENCE [LARGE SCALE GENOMIC DNA]</scope>
    <source>
        <strain evidence="16 17">NCTC12112</strain>
    </source>
</reference>
<evidence type="ECO:0000259" key="15">
    <source>
        <dbReference type="SMART" id="SM00904"/>
    </source>
</evidence>
<dbReference type="GO" id="GO:0003919">
    <property type="term" value="F:FMN adenylyltransferase activity"/>
    <property type="evidence" value="ECO:0007669"/>
    <property type="project" value="UniProtKB-UniRule"/>
</dbReference>
<evidence type="ECO:0000256" key="10">
    <source>
        <dbReference type="ARBA" id="ARBA00022840"/>
    </source>
</evidence>
<evidence type="ECO:0000256" key="8">
    <source>
        <dbReference type="ARBA" id="ARBA00022777"/>
    </source>
</evidence>
<dbReference type="Proteomes" id="UP000249008">
    <property type="component" value="Chromosome 1"/>
</dbReference>
<dbReference type="InterPro" id="IPR023465">
    <property type="entry name" value="Riboflavin_kinase_dom_sf"/>
</dbReference>
<dbReference type="GeneID" id="78455775"/>
<dbReference type="FunFam" id="3.40.50.620:FF:000021">
    <property type="entry name" value="Riboflavin biosynthesis protein"/>
    <property type="match status" value="1"/>
</dbReference>
<evidence type="ECO:0000256" key="9">
    <source>
        <dbReference type="ARBA" id="ARBA00022827"/>
    </source>
</evidence>
<feature type="domain" description="Riboflavin kinase" evidence="15">
    <location>
        <begin position="182"/>
        <end position="307"/>
    </location>
</feature>
<dbReference type="InterPro" id="IPR014729">
    <property type="entry name" value="Rossmann-like_a/b/a_fold"/>
</dbReference>
<dbReference type="InterPro" id="IPR004821">
    <property type="entry name" value="Cyt_trans-like"/>
</dbReference>
<dbReference type="InterPro" id="IPR002606">
    <property type="entry name" value="Riboflavin_kinase_bac"/>
</dbReference>
<keyword evidence="3 14" id="KW-0285">Flavoprotein</keyword>
<keyword evidence="8 14" id="KW-0418">Kinase</keyword>
<dbReference type="SUPFAM" id="SSF52374">
    <property type="entry name" value="Nucleotidylyl transferase"/>
    <property type="match status" value="1"/>
</dbReference>
<comment type="similarity">
    <text evidence="14">Belongs to the ribF family.</text>
</comment>
<dbReference type="Pfam" id="PF06574">
    <property type="entry name" value="FAD_syn"/>
    <property type="match status" value="1"/>
</dbReference>
<comment type="pathway">
    <text evidence="1 14">Cofactor biosynthesis; FAD biosynthesis; FAD from FMN: step 1/1.</text>
</comment>
<dbReference type="SUPFAM" id="SSF82114">
    <property type="entry name" value="Riboflavin kinase-like"/>
    <property type="match status" value="1"/>
</dbReference>
<accession>A0AAX1TLL3</accession>
<evidence type="ECO:0000256" key="14">
    <source>
        <dbReference type="PIRNR" id="PIRNR004491"/>
    </source>
</evidence>
<evidence type="ECO:0000256" key="7">
    <source>
        <dbReference type="ARBA" id="ARBA00022741"/>
    </source>
</evidence>
<evidence type="ECO:0000256" key="5">
    <source>
        <dbReference type="ARBA" id="ARBA00022679"/>
    </source>
</evidence>
<dbReference type="NCBIfam" id="TIGR00083">
    <property type="entry name" value="ribF"/>
    <property type="match status" value="1"/>
</dbReference>
<dbReference type="EC" id="2.7.7.2" evidence="14"/>
<evidence type="ECO:0000313" key="17">
    <source>
        <dbReference type="Proteomes" id="UP000249008"/>
    </source>
</evidence>
<dbReference type="Gene3D" id="3.40.50.620">
    <property type="entry name" value="HUPs"/>
    <property type="match status" value="1"/>
</dbReference>
<evidence type="ECO:0000313" key="16">
    <source>
        <dbReference type="EMBL" id="SQJ01789.1"/>
    </source>
</evidence>
<dbReference type="PANTHER" id="PTHR22749">
    <property type="entry name" value="RIBOFLAVIN KINASE/FMN ADENYLYLTRANSFERASE"/>
    <property type="match status" value="1"/>
</dbReference>
<keyword evidence="9 14" id="KW-0274">FAD</keyword>
<dbReference type="CDD" id="cd02064">
    <property type="entry name" value="FAD_synthetase_N"/>
    <property type="match status" value="1"/>
</dbReference>
<evidence type="ECO:0000256" key="11">
    <source>
        <dbReference type="ARBA" id="ARBA00023268"/>
    </source>
</evidence>
<dbReference type="NCBIfam" id="NF004160">
    <property type="entry name" value="PRK05627.1-3"/>
    <property type="match status" value="1"/>
</dbReference>
<dbReference type="GO" id="GO:0008531">
    <property type="term" value="F:riboflavin kinase activity"/>
    <property type="evidence" value="ECO:0007669"/>
    <property type="project" value="UniProtKB-UniRule"/>
</dbReference>
<comment type="catalytic activity">
    <reaction evidence="12 14">
        <text>riboflavin + ATP = FMN + ADP + H(+)</text>
        <dbReference type="Rhea" id="RHEA:14357"/>
        <dbReference type="ChEBI" id="CHEBI:15378"/>
        <dbReference type="ChEBI" id="CHEBI:30616"/>
        <dbReference type="ChEBI" id="CHEBI:57986"/>
        <dbReference type="ChEBI" id="CHEBI:58210"/>
        <dbReference type="ChEBI" id="CHEBI:456216"/>
        <dbReference type="EC" id="2.7.1.26"/>
    </reaction>
</comment>
<dbReference type="NCBIfam" id="TIGR00125">
    <property type="entry name" value="cyt_tran_rel"/>
    <property type="match status" value="1"/>
</dbReference>
<dbReference type="InterPro" id="IPR015865">
    <property type="entry name" value="Riboflavin_kinase_bac/euk"/>
</dbReference>
<keyword evidence="5 14" id="KW-0808">Transferase</keyword>
<evidence type="ECO:0000256" key="13">
    <source>
        <dbReference type="ARBA" id="ARBA00049494"/>
    </source>
</evidence>
<keyword evidence="6 14" id="KW-0548">Nucleotidyltransferase</keyword>
<protein>
    <recommendedName>
        <fullName evidence="14">Riboflavin biosynthesis protein</fullName>
    </recommendedName>
    <domain>
        <recommendedName>
            <fullName evidence="14">Riboflavin kinase</fullName>
            <ecNumber evidence="14">2.7.1.26</ecNumber>
        </recommendedName>
        <alternativeName>
            <fullName evidence="14">Flavokinase</fullName>
        </alternativeName>
    </domain>
    <domain>
        <recommendedName>
            <fullName evidence="14">FMN adenylyltransferase</fullName>
            <ecNumber evidence="14">2.7.7.2</ecNumber>
        </recommendedName>
        <alternativeName>
            <fullName evidence="14">FAD pyrophosphorylase</fullName>
        </alternativeName>
        <alternativeName>
            <fullName evidence="14">FAD synthase</fullName>
        </alternativeName>
    </domain>
</protein>
<gene>
    <name evidence="16" type="primary">ribF</name>
    <name evidence="16" type="ORF">NCTC12112_01203</name>
</gene>
<dbReference type="RefSeq" id="WP_005977909.1">
    <property type="nucleotide sequence ID" value="NZ_CABKNW010000002.1"/>
</dbReference>
<dbReference type="EMBL" id="LS483487">
    <property type="protein sequence ID" value="SQJ01789.1"/>
    <property type="molecule type" value="Genomic_DNA"/>
</dbReference>
<evidence type="ECO:0000256" key="6">
    <source>
        <dbReference type="ARBA" id="ARBA00022695"/>
    </source>
</evidence>
<dbReference type="InterPro" id="IPR015864">
    <property type="entry name" value="FAD_synthase"/>
</dbReference>
<dbReference type="PIRSF" id="PIRSF004491">
    <property type="entry name" value="FAD_Synth"/>
    <property type="match status" value="1"/>
</dbReference>
<keyword evidence="10 14" id="KW-0067">ATP-binding</keyword>
<dbReference type="GO" id="GO:0006747">
    <property type="term" value="P:FAD biosynthetic process"/>
    <property type="evidence" value="ECO:0007669"/>
    <property type="project" value="UniProtKB-UniRule"/>
</dbReference>
<evidence type="ECO:0000256" key="3">
    <source>
        <dbReference type="ARBA" id="ARBA00022630"/>
    </source>
</evidence>
<dbReference type="InterPro" id="IPR023468">
    <property type="entry name" value="Riboflavin_kinase"/>
</dbReference>
<comment type="catalytic activity">
    <reaction evidence="13 14">
        <text>FMN + ATP + H(+) = FAD + diphosphate</text>
        <dbReference type="Rhea" id="RHEA:17237"/>
        <dbReference type="ChEBI" id="CHEBI:15378"/>
        <dbReference type="ChEBI" id="CHEBI:30616"/>
        <dbReference type="ChEBI" id="CHEBI:33019"/>
        <dbReference type="ChEBI" id="CHEBI:57692"/>
        <dbReference type="ChEBI" id="CHEBI:58210"/>
        <dbReference type="EC" id="2.7.7.2"/>
    </reaction>
</comment>
<dbReference type="AlphaFoldDB" id="A0AAX1TLL3"/>
<evidence type="ECO:0000256" key="12">
    <source>
        <dbReference type="ARBA" id="ARBA00047880"/>
    </source>
</evidence>
<dbReference type="NCBIfam" id="NF004162">
    <property type="entry name" value="PRK05627.1-5"/>
    <property type="match status" value="1"/>
</dbReference>
<sequence>MKIINDIFDTKEQFHNSYVAIGTFDGIHYGHQQLIEAAVEKAKENNGISVVFTFANHPMEIIDASKTPKCINTLEEKIYILESMGIDYLILQPFNKKFADLTAVEFVEILKKDVDSKEIFVGFNFSFGEGGKAKTKDLIEIGESMGIKVNEIPAVTIDDQIISSTLIRKSIQRGEFEKVNRYLGHQFLIIGEVIHGKKIARQLGFPTANIKLSNRLYPPFGIYGAMVKIEGEDIERYGVVNIGVNPTLKPGERSVEVHILDFDGDIYGKKIYVEIMKFMRDEKKFNSVDELKQVIGNDVKNWQNFVKVRKNGYSSKDR</sequence>
<evidence type="ECO:0000256" key="2">
    <source>
        <dbReference type="ARBA" id="ARBA00005201"/>
    </source>
</evidence>
<dbReference type="Pfam" id="PF01687">
    <property type="entry name" value="Flavokinase"/>
    <property type="match status" value="1"/>
</dbReference>
<comment type="pathway">
    <text evidence="2 14">Cofactor biosynthesis; FMN biosynthesis; FMN from riboflavin (ATP route): step 1/1.</text>
</comment>
<evidence type="ECO:0000256" key="4">
    <source>
        <dbReference type="ARBA" id="ARBA00022643"/>
    </source>
</evidence>
<dbReference type="GO" id="GO:0009398">
    <property type="term" value="P:FMN biosynthetic process"/>
    <property type="evidence" value="ECO:0007669"/>
    <property type="project" value="UniProtKB-UniRule"/>
</dbReference>
<dbReference type="KEGG" id="ful:C4N20_13195"/>
<dbReference type="SMART" id="SM00904">
    <property type="entry name" value="Flavokinase"/>
    <property type="match status" value="1"/>
</dbReference>
<dbReference type="PANTHER" id="PTHR22749:SF6">
    <property type="entry name" value="RIBOFLAVIN KINASE"/>
    <property type="match status" value="1"/>
</dbReference>
<dbReference type="GO" id="GO:0005524">
    <property type="term" value="F:ATP binding"/>
    <property type="evidence" value="ECO:0007669"/>
    <property type="project" value="UniProtKB-UniRule"/>
</dbReference>
<keyword evidence="7 14" id="KW-0547">Nucleotide-binding</keyword>
<dbReference type="Gene3D" id="2.40.30.30">
    <property type="entry name" value="Riboflavin kinase-like"/>
    <property type="match status" value="1"/>
</dbReference>
<name>A0AAX1TLL3_9FUSO</name>
<proteinExistence type="inferred from homology"/>
<keyword evidence="11" id="KW-0511">Multifunctional enzyme</keyword>
<evidence type="ECO:0000256" key="1">
    <source>
        <dbReference type="ARBA" id="ARBA00004726"/>
    </source>
</evidence>